<accession>A0A2H0NFH4</accession>
<dbReference type="SUPFAM" id="SSF50486">
    <property type="entry name" value="FMT C-terminal domain-like"/>
    <property type="match status" value="1"/>
</dbReference>
<comment type="catalytic activity">
    <reaction evidence="5">
        <text>L-methionyl-tRNA(fMet) + (6R)-10-formyltetrahydrofolate = N-formyl-L-methionyl-tRNA(fMet) + (6S)-5,6,7,8-tetrahydrofolate + H(+)</text>
        <dbReference type="Rhea" id="RHEA:24380"/>
        <dbReference type="Rhea" id="RHEA-COMP:9952"/>
        <dbReference type="Rhea" id="RHEA-COMP:9953"/>
        <dbReference type="ChEBI" id="CHEBI:15378"/>
        <dbReference type="ChEBI" id="CHEBI:57453"/>
        <dbReference type="ChEBI" id="CHEBI:78530"/>
        <dbReference type="ChEBI" id="CHEBI:78844"/>
        <dbReference type="ChEBI" id="CHEBI:195366"/>
        <dbReference type="EC" id="2.1.2.9"/>
    </reaction>
</comment>
<proteinExistence type="inferred from homology"/>
<feature type="domain" description="Formyl transferase N-terminal" evidence="6">
    <location>
        <begin position="1"/>
        <end position="178"/>
    </location>
</feature>
<name>A0A2H0NFH4_9BACT</name>
<dbReference type="PANTHER" id="PTHR11138:SF5">
    <property type="entry name" value="METHIONYL-TRNA FORMYLTRANSFERASE, MITOCHONDRIAL"/>
    <property type="match status" value="1"/>
</dbReference>
<dbReference type="InterPro" id="IPR005793">
    <property type="entry name" value="Formyl_trans_C"/>
</dbReference>
<dbReference type="InterPro" id="IPR005794">
    <property type="entry name" value="Fmt"/>
</dbReference>
<evidence type="ECO:0000256" key="5">
    <source>
        <dbReference type="HAMAP-Rule" id="MF_00182"/>
    </source>
</evidence>
<dbReference type="SUPFAM" id="SSF53328">
    <property type="entry name" value="Formyltransferase"/>
    <property type="match status" value="1"/>
</dbReference>
<dbReference type="GO" id="GO:0004479">
    <property type="term" value="F:methionyl-tRNA formyltransferase activity"/>
    <property type="evidence" value="ECO:0007669"/>
    <property type="project" value="UniProtKB-UniRule"/>
</dbReference>
<evidence type="ECO:0000256" key="4">
    <source>
        <dbReference type="ARBA" id="ARBA00022917"/>
    </source>
</evidence>
<dbReference type="Pfam" id="PF02911">
    <property type="entry name" value="Formyl_trans_C"/>
    <property type="match status" value="1"/>
</dbReference>
<comment type="function">
    <text evidence="5">Attaches a formyl group to the free amino group of methionyl-tRNA(fMet). The formyl group appears to play a dual role in the initiator identity of N-formylmethionyl-tRNA by promoting its recognition by IF2 and preventing the misappropriation of this tRNA by the elongation apparatus.</text>
</comment>
<comment type="similarity">
    <text evidence="1 5">Belongs to the Fmt family.</text>
</comment>
<protein>
    <recommendedName>
        <fullName evidence="2 5">Methionyl-tRNA formyltransferase</fullName>
        <ecNumber evidence="2 5">2.1.2.9</ecNumber>
    </recommendedName>
</protein>
<evidence type="ECO:0000256" key="1">
    <source>
        <dbReference type="ARBA" id="ARBA00010699"/>
    </source>
</evidence>
<dbReference type="Gene3D" id="3.40.50.12230">
    <property type="match status" value="1"/>
</dbReference>
<dbReference type="InterPro" id="IPR044135">
    <property type="entry name" value="Met-tRNA-FMT_C"/>
</dbReference>
<feature type="domain" description="Formyl transferase C-terminal" evidence="7">
    <location>
        <begin position="225"/>
        <end position="260"/>
    </location>
</feature>
<dbReference type="HAMAP" id="MF_00182">
    <property type="entry name" value="Formyl_trans"/>
    <property type="match status" value="1"/>
</dbReference>
<dbReference type="InterPro" id="IPR041711">
    <property type="entry name" value="Met-tRNA-FMT_N"/>
</dbReference>
<evidence type="ECO:0000256" key="2">
    <source>
        <dbReference type="ARBA" id="ARBA00012261"/>
    </source>
</evidence>
<feature type="binding site" evidence="5">
    <location>
        <begin position="107"/>
        <end position="110"/>
    </location>
    <ligand>
        <name>(6S)-5,6,7,8-tetrahydrofolate</name>
        <dbReference type="ChEBI" id="CHEBI:57453"/>
    </ligand>
</feature>
<dbReference type="CDD" id="cd08704">
    <property type="entry name" value="Met_tRNA_FMT_C"/>
    <property type="match status" value="1"/>
</dbReference>
<dbReference type="PANTHER" id="PTHR11138">
    <property type="entry name" value="METHIONYL-TRNA FORMYLTRANSFERASE"/>
    <property type="match status" value="1"/>
</dbReference>
<organism evidence="8 9">
    <name type="scientific">Candidatus Jorgensenbacteria bacterium CG11_big_fil_rev_8_21_14_0_20_38_23</name>
    <dbReference type="NCBI Taxonomy" id="1974594"/>
    <lineage>
        <taxon>Bacteria</taxon>
        <taxon>Candidatus Joergenseniibacteriota</taxon>
    </lineage>
</organism>
<comment type="caution">
    <text evidence="8">The sequence shown here is derived from an EMBL/GenBank/DDBJ whole genome shotgun (WGS) entry which is preliminary data.</text>
</comment>
<dbReference type="EMBL" id="PCWR01000046">
    <property type="protein sequence ID" value="PIR06915.1"/>
    <property type="molecule type" value="Genomic_DNA"/>
</dbReference>
<dbReference type="AlphaFoldDB" id="A0A2H0NFH4"/>
<dbReference type="GO" id="GO:0005829">
    <property type="term" value="C:cytosol"/>
    <property type="evidence" value="ECO:0007669"/>
    <property type="project" value="TreeGrafter"/>
</dbReference>
<evidence type="ECO:0000313" key="8">
    <source>
        <dbReference type="EMBL" id="PIR06915.1"/>
    </source>
</evidence>
<keyword evidence="3 5" id="KW-0808">Transferase</keyword>
<evidence type="ECO:0000313" key="9">
    <source>
        <dbReference type="Proteomes" id="UP000228867"/>
    </source>
</evidence>
<evidence type="ECO:0000256" key="3">
    <source>
        <dbReference type="ARBA" id="ARBA00022679"/>
    </source>
</evidence>
<evidence type="ECO:0000259" key="6">
    <source>
        <dbReference type="Pfam" id="PF00551"/>
    </source>
</evidence>
<gene>
    <name evidence="5 8" type="primary">fmt</name>
    <name evidence="8" type="ORF">COV54_02005</name>
</gene>
<sequence>MKYLFFGTPEFAAIILEKLINAGFIPSAVVCNPDKPTGRKKIITPPLTKLLAIKYNIPVLQPEVLSIFNFQFSISNFDFFIVASYAKILPKEILEIPRFGTIGVHPSLLPKYRGPSPIQAAILNEEQETGVTLFLLDEKVDHGPVLENRKQKIENSDNYKTLHNKLAELGGDLLIETIPKFLREEIKSQPQDESQATYTKKFSAEDGFVGFKDLEKAQKDGGQIAIEVERKIRALNPEPGVWTIKDGKRMKILEAELMPDKTLKLKKIQFEGKKPVSI</sequence>
<dbReference type="Pfam" id="PF00551">
    <property type="entry name" value="Formyl_trans_N"/>
    <property type="match status" value="1"/>
</dbReference>
<dbReference type="CDD" id="cd08646">
    <property type="entry name" value="FMT_core_Met-tRNA-FMT_N"/>
    <property type="match status" value="1"/>
</dbReference>
<reference evidence="8 9" key="1">
    <citation type="submission" date="2017-09" db="EMBL/GenBank/DDBJ databases">
        <title>Depth-based differentiation of microbial function through sediment-hosted aquifers and enrichment of novel symbionts in the deep terrestrial subsurface.</title>
        <authorList>
            <person name="Probst A.J."/>
            <person name="Ladd B."/>
            <person name="Jarett J.K."/>
            <person name="Geller-Mcgrath D.E."/>
            <person name="Sieber C.M."/>
            <person name="Emerson J.B."/>
            <person name="Anantharaman K."/>
            <person name="Thomas B.C."/>
            <person name="Malmstrom R."/>
            <person name="Stieglmeier M."/>
            <person name="Klingl A."/>
            <person name="Woyke T."/>
            <person name="Ryan C.M."/>
            <person name="Banfield J.F."/>
        </authorList>
    </citation>
    <scope>NUCLEOTIDE SEQUENCE [LARGE SCALE GENOMIC DNA]</scope>
    <source>
        <strain evidence="8">CG11_big_fil_rev_8_21_14_0_20_38_23</strain>
    </source>
</reference>
<keyword evidence="4 5" id="KW-0648">Protein biosynthesis</keyword>
<evidence type="ECO:0000259" key="7">
    <source>
        <dbReference type="Pfam" id="PF02911"/>
    </source>
</evidence>
<dbReference type="InterPro" id="IPR011034">
    <property type="entry name" value="Formyl_transferase-like_C_sf"/>
</dbReference>
<dbReference type="InterPro" id="IPR036477">
    <property type="entry name" value="Formyl_transf_N_sf"/>
</dbReference>
<dbReference type="EC" id="2.1.2.9" evidence="2 5"/>
<dbReference type="InterPro" id="IPR002376">
    <property type="entry name" value="Formyl_transf_N"/>
</dbReference>
<dbReference type="Proteomes" id="UP000228867">
    <property type="component" value="Unassembled WGS sequence"/>
</dbReference>
<dbReference type="NCBIfam" id="TIGR00460">
    <property type="entry name" value="fmt"/>
    <property type="match status" value="1"/>
</dbReference>